<dbReference type="InterPro" id="IPR036291">
    <property type="entry name" value="NAD(P)-bd_dom_sf"/>
</dbReference>
<evidence type="ECO:0000256" key="2">
    <source>
        <dbReference type="ARBA" id="ARBA00022857"/>
    </source>
</evidence>
<keyword evidence="3" id="KW-0560">Oxidoreductase</keyword>
<dbReference type="Gene3D" id="3.40.50.720">
    <property type="entry name" value="NAD(P)-binding Rossmann-like Domain"/>
    <property type="match status" value="1"/>
</dbReference>
<dbReference type="PRINTS" id="PR00080">
    <property type="entry name" value="SDRFAMILY"/>
</dbReference>
<dbReference type="FunFam" id="3.40.50.720:FF:000047">
    <property type="entry name" value="NADP-dependent L-serine/L-allo-threonine dehydrogenase"/>
    <property type="match status" value="1"/>
</dbReference>
<dbReference type="EMBL" id="JANBOI010000365">
    <property type="protein sequence ID" value="KAJ1731116.1"/>
    <property type="molecule type" value="Genomic_DNA"/>
</dbReference>
<gene>
    <name evidence="6" type="ORF">LPJ61_002686</name>
</gene>
<dbReference type="InterPro" id="IPR002347">
    <property type="entry name" value="SDR_fam"/>
</dbReference>
<dbReference type="PANTHER" id="PTHR42901">
    <property type="entry name" value="ALCOHOL DEHYDROGENASE"/>
    <property type="match status" value="1"/>
</dbReference>
<dbReference type="PANTHER" id="PTHR42901:SF1">
    <property type="entry name" value="ALCOHOL DEHYDROGENASE"/>
    <property type="match status" value="1"/>
</dbReference>
<evidence type="ECO:0000256" key="1">
    <source>
        <dbReference type="ARBA" id="ARBA00006484"/>
    </source>
</evidence>
<keyword evidence="5" id="KW-1133">Transmembrane helix</keyword>
<reference evidence="6" key="1">
    <citation type="submission" date="2022-07" db="EMBL/GenBank/DDBJ databases">
        <title>Phylogenomic reconstructions and comparative analyses of Kickxellomycotina fungi.</title>
        <authorList>
            <person name="Reynolds N.K."/>
            <person name="Stajich J.E."/>
            <person name="Barry K."/>
            <person name="Grigoriev I.V."/>
            <person name="Crous P."/>
            <person name="Smith M.E."/>
        </authorList>
    </citation>
    <scope>NUCLEOTIDE SEQUENCE</scope>
    <source>
        <strain evidence="6">BCRC 34381</strain>
    </source>
</reference>
<feature type="transmembrane region" description="Helical" evidence="5">
    <location>
        <begin position="141"/>
        <end position="159"/>
    </location>
</feature>
<evidence type="ECO:0000256" key="5">
    <source>
        <dbReference type="SAM" id="Phobius"/>
    </source>
</evidence>
<keyword evidence="7" id="KW-1185">Reference proteome</keyword>
<comment type="similarity">
    <text evidence="1 4">Belongs to the short-chain dehydrogenases/reductases (SDR) family.</text>
</comment>
<keyword evidence="2" id="KW-0521">NADP</keyword>
<keyword evidence="5" id="KW-0812">Transmembrane</keyword>
<protein>
    <recommendedName>
        <fullName evidence="8">NAD(P)-binding protein</fullName>
    </recommendedName>
</protein>
<dbReference type="PRINTS" id="PR00081">
    <property type="entry name" value="GDHRDH"/>
</dbReference>
<organism evidence="6 7">
    <name type="scientific">Coemansia biformis</name>
    <dbReference type="NCBI Taxonomy" id="1286918"/>
    <lineage>
        <taxon>Eukaryota</taxon>
        <taxon>Fungi</taxon>
        <taxon>Fungi incertae sedis</taxon>
        <taxon>Zoopagomycota</taxon>
        <taxon>Kickxellomycotina</taxon>
        <taxon>Kickxellomycetes</taxon>
        <taxon>Kickxellales</taxon>
        <taxon>Kickxellaceae</taxon>
        <taxon>Coemansia</taxon>
    </lineage>
</organism>
<comment type="caution">
    <text evidence="6">The sequence shown here is derived from an EMBL/GenBank/DDBJ whole genome shotgun (WGS) entry which is preliminary data.</text>
</comment>
<sequence>MFDRLRGKNVLVTGASGGIGEACAYQFAAAGANVIITARRGDCLEKVRATINQKWPSVIAHAASLDVRDQTAVESVIGGIPGNLGNIDILVNNAGLALGMDPLSDVSDEAIDTVIDTNIKGLLYVTRAVVRIMKKRMTGHIIMLGSIAGIVGYANGSIYCASKSAVRSISEALRSETNGIPIKVTEIRPGKVETDFSLVRFGGDKEKADNVYRGIEPLSADDIAETIVFAASRHPRCVLSEIVMLPKGQTETGIVHLKE</sequence>
<proteinExistence type="inferred from homology"/>
<evidence type="ECO:0008006" key="8">
    <source>
        <dbReference type="Google" id="ProtNLM"/>
    </source>
</evidence>
<evidence type="ECO:0000256" key="3">
    <source>
        <dbReference type="ARBA" id="ARBA00023002"/>
    </source>
</evidence>
<evidence type="ECO:0000256" key="4">
    <source>
        <dbReference type="RuleBase" id="RU000363"/>
    </source>
</evidence>
<keyword evidence="5" id="KW-0472">Membrane</keyword>
<dbReference type="InterPro" id="IPR020904">
    <property type="entry name" value="Sc_DH/Rdtase_CS"/>
</dbReference>
<dbReference type="AlphaFoldDB" id="A0A9W7YEH3"/>
<accession>A0A9W7YEH3</accession>
<evidence type="ECO:0000313" key="7">
    <source>
        <dbReference type="Proteomes" id="UP001143981"/>
    </source>
</evidence>
<dbReference type="GO" id="GO:0016616">
    <property type="term" value="F:oxidoreductase activity, acting on the CH-OH group of donors, NAD or NADP as acceptor"/>
    <property type="evidence" value="ECO:0007669"/>
    <property type="project" value="UniProtKB-ARBA"/>
</dbReference>
<dbReference type="SUPFAM" id="SSF51735">
    <property type="entry name" value="NAD(P)-binding Rossmann-fold domains"/>
    <property type="match status" value="1"/>
</dbReference>
<dbReference type="OrthoDB" id="6251714at2759"/>
<dbReference type="PROSITE" id="PS00061">
    <property type="entry name" value="ADH_SHORT"/>
    <property type="match status" value="1"/>
</dbReference>
<evidence type="ECO:0000313" key="6">
    <source>
        <dbReference type="EMBL" id="KAJ1731116.1"/>
    </source>
</evidence>
<dbReference type="Proteomes" id="UP001143981">
    <property type="component" value="Unassembled WGS sequence"/>
</dbReference>
<dbReference type="Pfam" id="PF00106">
    <property type="entry name" value="adh_short"/>
    <property type="match status" value="1"/>
</dbReference>
<name>A0A9W7YEH3_9FUNG</name>